<protein>
    <submittedName>
        <fullName evidence="1">Uncharacterized protein</fullName>
    </submittedName>
</protein>
<organism evidence="1 2">
    <name type="scientific">Paenibacillus alginolyticus</name>
    <dbReference type="NCBI Taxonomy" id="59839"/>
    <lineage>
        <taxon>Bacteria</taxon>
        <taxon>Bacillati</taxon>
        <taxon>Bacillota</taxon>
        <taxon>Bacilli</taxon>
        <taxon>Bacillales</taxon>
        <taxon>Paenibacillaceae</taxon>
        <taxon>Paenibacillus</taxon>
    </lineage>
</organism>
<name>A0ABT4GPB1_9BACL</name>
<dbReference type="EMBL" id="JAMDMX010000190">
    <property type="protein sequence ID" value="MCY9698051.1"/>
    <property type="molecule type" value="Genomic_DNA"/>
</dbReference>
<sequence>MWKQMLLTEQLEIQMDESNHLFEVRLRRTDQEDTAAVRLSHAELIQILHTLLEINRSFRGDISYFHSAQVMVKPQLDLLR</sequence>
<accession>A0ABT4GPB1</accession>
<keyword evidence="2" id="KW-1185">Reference proteome</keyword>
<evidence type="ECO:0000313" key="1">
    <source>
        <dbReference type="EMBL" id="MCY9698051.1"/>
    </source>
</evidence>
<dbReference type="Proteomes" id="UP001527099">
    <property type="component" value="Unassembled WGS sequence"/>
</dbReference>
<proteinExistence type="predicted"/>
<gene>
    <name evidence="1" type="ORF">M5X19_35195</name>
</gene>
<evidence type="ECO:0000313" key="2">
    <source>
        <dbReference type="Proteomes" id="UP001527099"/>
    </source>
</evidence>
<comment type="caution">
    <text evidence="1">The sequence shown here is derived from an EMBL/GenBank/DDBJ whole genome shotgun (WGS) entry which is preliminary data.</text>
</comment>
<dbReference type="RefSeq" id="WP_268618566.1">
    <property type="nucleotide sequence ID" value="NZ_JAMDMX010000190.1"/>
</dbReference>
<reference evidence="1 2" key="1">
    <citation type="submission" date="2022-05" db="EMBL/GenBank/DDBJ databases">
        <title>Genome Sequencing of Bee-Associated Microbes.</title>
        <authorList>
            <person name="Dunlap C."/>
        </authorList>
    </citation>
    <scope>NUCLEOTIDE SEQUENCE [LARGE SCALE GENOMIC DNA]</scope>
    <source>
        <strain evidence="1 2">NRRL B-14421</strain>
    </source>
</reference>